<evidence type="ECO:0000313" key="1">
    <source>
        <dbReference type="EMBL" id="MBH1941700.1"/>
    </source>
</evidence>
<proteinExistence type="predicted"/>
<dbReference type="RefSeq" id="WP_197661942.1">
    <property type="nucleotide sequence ID" value="NZ_JAEAGR010000013.1"/>
</dbReference>
<keyword evidence="2" id="KW-1185">Reference proteome</keyword>
<gene>
    <name evidence="1" type="ORF">I5677_12430</name>
</gene>
<dbReference type="Pfam" id="PF13189">
    <property type="entry name" value="Cytidylate_kin2"/>
    <property type="match status" value="1"/>
</dbReference>
<sequence>MNSIITISRQYGSGGREIGEKLAKRLGVPFYDNELITRAAKESGFAEAAFENAEKKATNSLLYSIAMGMNAYGNQDIGFTHLSLDDQIYLAQSNVIRKVAMEGPCVIVGRCADYVLRDMDNVVNIFVWADLDYRRERAINHYHLQENKAEDSILKIDKRRANYYNYHASEKWGRAENYHLSIKSNYVGIDGAVQCIIHFLENGERR</sequence>
<name>A0A8J7H3S2_9FIRM</name>
<dbReference type="GO" id="GO:0016301">
    <property type="term" value="F:kinase activity"/>
    <property type="evidence" value="ECO:0007669"/>
    <property type="project" value="UniProtKB-KW"/>
</dbReference>
<dbReference type="Gene3D" id="3.40.50.300">
    <property type="entry name" value="P-loop containing nucleotide triphosphate hydrolases"/>
    <property type="match status" value="1"/>
</dbReference>
<evidence type="ECO:0000313" key="2">
    <source>
        <dbReference type="Proteomes" id="UP000623269"/>
    </source>
</evidence>
<organism evidence="1 2">
    <name type="scientific">Mobilitalea sibirica</name>
    <dbReference type="NCBI Taxonomy" id="1462919"/>
    <lineage>
        <taxon>Bacteria</taxon>
        <taxon>Bacillati</taxon>
        <taxon>Bacillota</taxon>
        <taxon>Clostridia</taxon>
        <taxon>Lachnospirales</taxon>
        <taxon>Lachnospiraceae</taxon>
        <taxon>Mobilitalea</taxon>
    </lineage>
</organism>
<keyword evidence="1" id="KW-0808">Transferase</keyword>
<dbReference type="AlphaFoldDB" id="A0A8J7H3S2"/>
<dbReference type="InterPro" id="IPR027417">
    <property type="entry name" value="P-loop_NTPase"/>
</dbReference>
<dbReference type="SUPFAM" id="SSF52540">
    <property type="entry name" value="P-loop containing nucleoside triphosphate hydrolases"/>
    <property type="match status" value="1"/>
</dbReference>
<keyword evidence="1" id="KW-0418">Kinase</keyword>
<accession>A0A8J7H3S2</accession>
<dbReference type="Proteomes" id="UP000623269">
    <property type="component" value="Unassembled WGS sequence"/>
</dbReference>
<reference evidence="1" key="1">
    <citation type="submission" date="2020-12" db="EMBL/GenBank/DDBJ databases">
        <title>M. sibirica DSM 26468T genome.</title>
        <authorList>
            <person name="Thieme N."/>
            <person name="Rettenmaier R."/>
            <person name="Zverlov V."/>
            <person name="Liebl W."/>
        </authorList>
    </citation>
    <scope>NUCLEOTIDE SEQUENCE</scope>
    <source>
        <strain evidence="1">DSM 26468</strain>
    </source>
</reference>
<comment type="caution">
    <text evidence="1">The sequence shown here is derived from an EMBL/GenBank/DDBJ whole genome shotgun (WGS) entry which is preliminary data.</text>
</comment>
<protein>
    <submittedName>
        <fullName evidence="1">Cytidylate kinase-like family protein</fullName>
    </submittedName>
</protein>
<dbReference type="EMBL" id="JAEAGR010000013">
    <property type="protein sequence ID" value="MBH1941700.1"/>
    <property type="molecule type" value="Genomic_DNA"/>
</dbReference>